<evidence type="ECO:0000256" key="7">
    <source>
        <dbReference type="ARBA" id="ARBA00022692"/>
    </source>
</evidence>
<evidence type="ECO:0000256" key="8">
    <source>
        <dbReference type="ARBA" id="ARBA00022741"/>
    </source>
</evidence>
<evidence type="ECO:0000256" key="4">
    <source>
        <dbReference type="ARBA" id="ARBA00012557"/>
    </source>
</evidence>
<keyword evidence="8" id="KW-0547">Nucleotide-binding</keyword>
<evidence type="ECO:0000259" key="12">
    <source>
        <dbReference type="Pfam" id="PF02434"/>
    </source>
</evidence>
<dbReference type="Pfam" id="PF02434">
    <property type="entry name" value="Fringe"/>
    <property type="match status" value="1"/>
</dbReference>
<dbReference type="GO" id="GO:0016020">
    <property type="term" value="C:membrane"/>
    <property type="evidence" value="ECO:0007669"/>
    <property type="project" value="UniProtKB-SubCell"/>
</dbReference>
<keyword evidence="5" id="KW-0328">Glycosyltransferase</keyword>
<dbReference type="Gene3D" id="3.90.550.50">
    <property type="match status" value="1"/>
</dbReference>
<feature type="domain" description="Fringe-like glycosyltransferase" evidence="12">
    <location>
        <begin position="95"/>
        <end position="211"/>
    </location>
</feature>
<dbReference type="STRING" id="105231.A0A0U9HSP0"/>
<comment type="pathway">
    <text evidence="2">Protein modification; protein glycosylation.</text>
</comment>
<name>A0A0U9HSP0_KLENI</name>
<dbReference type="EMBL" id="DF237205">
    <property type="protein sequence ID" value="GAQ85821.1"/>
    <property type="molecule type" value="Genomic_DNA"/>
</dbReference>
<gene>
    <name evidence="13" type="ORF">KFL_002560060</name>
</gene>
<keyword evidence="9" id="KW-0735">Signal-anchor</keyword>
<reference evidence="13 14" key="1">
    <citation type="journal article" date="2014" name="Nat. Commun.">
        <title>Klebsormidium flaccidum genome reveals primary factors for plant terrestrial adaptation.</title>
        <authorList>
            <person name="Hori K."/>
            <person name="Maruyama F."/>
            <person name="Fujisawa T."/>
            <person name="Togashi T."/>
            <person name="Yamamoto N."/>
            <person name="Seo M."/>
            <person name="Sato S."/>
            <person name="Yamada T."/>
            <person name="Mori H."/>
            <person name="Tajima N."/>
            <person name="Moriyama T."/>
            <person name="Ikeuchi M."/>
            <person name="Watanabe M."/>
            <person name="Wada H."/>
            <person name="Kobayashi K."/>
            <person name="Saito M."/>
            <person name="Masuda T."/>
            <person name="Sasaki-Sekimoto Y."/>
            <person name="Mashiguchi K."/>
            <person name="Awai K."/>
            <person name="Shimojima M."/>
            <person name="Masuda S."/>
            <person name="Iwai M."/>
            <person name="Nobusawa T."/>
            <person name="Narise T."/>
            <person name="Kondo S."/>
            <person name="Saito H."/>
            <person name="Sato R."/>
            <person name="Murakawa M."/>
            <person name="Ihara Y."/>
            <person name="Oshima-Yamada Y."/>
            <person name="Ohtaka K."/>
            <person name="Satoh M."/>
            <person name="Sonobe K."/>
            <person name="Ishii M."/>
            <person name="Ohtani R."/>
            <person name="Kanamori-Sato M."/>
            <person name="Honoki R."/>
            <person name="Miyazaki D."/>
            <person name="Mochizuki H."/>
            <person name="Umetsu J."/>
            <person name="Higashi K."/>
            <person name="Shibata D."/>
            <person name="Kamiya Y."/>
            <person name="Sato N."/>
            <person name="Nakamura Y."/>
            <person name="Tabata S."/>
            <person name="Ida S."/>
            <person name="Kurokawa K."/>
            <person name="Ohta H."/>
        </authorList>
    </citation>
    <scope>NUCLEOTIDE SEQUENCE [LARGE SCALE GENOMIC DNA]</scope>
    <source>
        <strain evidence="13 14">NIES-2285</strain>
    </source>
</reference>
<comment type="similarity">
    <text evidence="3">Belongs to the glycosyltransferase 31 family. Beta3-Gal-T subfamily.</text>
</comment>
<evidence type="ECO:0000313" key="13">
    <source>
        <dbReference type="EMBL" id="GAQ85821.1"/>
    </source>
</evidence>
<protein>
    <recommendedName>
        <fullName evidence="4">N-acetylgalactosaminide beta-1,3-galactosyltransferase</fullName>
        <ecNumber evidence="4">2.4.1.122</ecNumber>
    </recommendedName>
</protein>
<keyword evidence="11" id="KW-0472">Membrane</keyword>
<keyword evidence="7" id="KW-0812">Transmembrane</keyword>
<dbReference type="OrthoDB" id="431432at2759"/>
<evidence type="ECO:0000313" key="14">
    <source>
        <dbReference type="Proteomes" id="UP000054558"/>
    </source>
</evidence>
<evidence type="ECO:0000256" key="3">
    <source>
        <dbReference type="ARBA" id="ARBA00006462"/>
    </source>
</evidence>
<dbReference type="EC" id="2.4.1.122" evidence="4"/>
<keyword evidence="10" id="KW-1133">Transmembrane helix</keyword>
<accession>A0A0U9HSP0</accession>
<evidence type="ECO:0000256" key="2">
    <source>
        <dbReference type="ARBA" id="ARBA00004922"/>
    </source>
</evidence>
<keyword evidence="6" id="KW-0808">Transferase</keyword>
<dbReference type="GO" id="GO:0000166">
    <property type="term" value="F:nucleotide binding"/>
    <property type="evidence" value="ECO:0007669"/>
    <property type="project" value="UniProtKB-KW"/>
</dbReference>
<dbReference type="GO" id="GO:0016263">
    <property type="term" value="F:glycoprotein-N-acetylgalactosamine 3-beta-galactosyltransferase activity"/>
    <property type="evidence" value="ECO:0007669"/>
    <property type="project" value="UniProtKB-EC"/>
</dbReference>
<proteinExistence type="inferred from homology"/>
<evidence type="ECO:0000256" key="1">
    <source>
        <dbReference type="ARBA" id="ARBA00004606"/>
    </source>
</evidence>
<keyword evidence="14" id="KW-1185">Reference proteome</keyword>
<evidence type="ECO:0000256" key="9">
    <source>
        <dbReference type="ARBA" id="ARBA00022968"/>
    </source>
</evidence>
<evidence type="ECO:0000256" key="5">
    <source>
        <dbReference type="ARBA" id="ARBA00022676"/>
    </source>
</evidence>
<dbReference type="InterPro" id="IPR026050">
    <property type="entry name" value="C1GALT1/C1GALT1_chp1"/>
</dbReference>
<dbReference type="Proteomes" id="UP000054558">
    <property type="component" value="Unassembled WGS sequence"/>
</dbReference>
<sequence length="428" mass="47578">MQQKESAFSAGPSLLVGVLSKASHHQLRSRVVPLFASLGDKAKMILFVGNSTSKDVAEARAAEYGGLPLVWLDVEDGYPPRLKDLAMWQYMYEHHATEYDWFMHLDDDAYVDFERLRDFLRGFELSERNAGPLYLGGPTTGAKFDPQGRPLNVEKGKHGELLPYCVGGPAYVLNRVALQKMGPHISQCAVEWSSWHSNVEVGRCVTKHAGVACGSRPFSEDQMKARFKSAWSVDRQILLPMVLEPVHLNAIALHPVKLRGLRSLPNHMEPVRTQVEAAKAQRRYLHWDGVETIALRGGYKALRLALTCALREARVLRRIFVMPALVPDGDGGHVSIHQLFDVQRASARLGAIESDSAEWTRVVQWPAEYVGVGDEGAFMDTGYLSKAELGEARVLIRRFASNDSDRPMLGEAVEAFCQGFGNEGIDLL</sequence>
<comment type="subcellular location">
    <subcellularLocation>
        <location evidence="1">Membrane</location>
        <topology evidence="1">Single-pass type II membrane protein</topology>
    </subcellularLocation>
</comment>
<dbReference type="InterPro" id="IPR003378">
    <property type="entry name" value="Fringe-like_glycosylTrfase"/>
</dbReference>
<evidence type="ECO:0000256" key="11">
    <source>
        <dbReference type="ARBA" id="ARBA00023136"/>
    </source>
</evidence>
<evidence type="ECO:0000256" key="10">
    <source>
        <dbReference type="ARBA" id="ARBA00022989"/>
    </source>
</evidence>
<organism evidence="13 14">
    <name type="scientific">Klebsormidium nitens</name>
    <name type="common">Green alga</name>
    <name type="synonym">Ulothrix nitens</name>
    <dbReference type="NCBI Taxonomy" id="105231"/>
    <lineage>
        <taxon>Eukaryota</taxon>
        <taxon>Viridiplantae</taxon>
        <taxon>Streptophyta</taxon>
        <taxon>Klebsormidiophyceae</taxon>
        <taxon>Klebsormidiales</taxon>
        <taxon>Klebsormidiaceae</taxon>
        <taxon>Klebsormidium</taxon>
    </lineage>
</organism>
<evidence type="ECO:0000256" key="6">
    <source>
        <dbReference type="ARBA" id="ARBA00022679"/>
    </source>
</evidence>
<dbReference type="PANTHER" id="PTHR23033">
    <property type="entry name" value="BETA1,3-GALACTOSYLTRANSFERASE"/>
    <property type="match status" value="1"/>
</dbReference>
<dbReference type="AlphaFoldDB" id="A0A0U9HSP0"/>